<dbReference type="OrthoDB" id="5302720at2759"/>
<evidence type="ECO:0000313" key="2">
    <source>
        <dbReference type="EMBL" id="CAF1199818.1"/>
    </source>
</evidence>
<protein>
    <submittedName>
        <fullName evidence="2">Uncharacterized protein</fullName>
    </submittedName>
</protein>
<evidence type="ECO:0000313" key="4">
    <source>
        <dbReference type="Proteomes" id="UP000663828"/>
    </source>
</evidence>
<dbReference type="Proteomes" id="UP000663852">
    <property type="component" value="Unassembled WGS sequence"/>
</dbReference>
<accession>A0A814WDD3</accession>
<feature type="chain" id="PRO_5036411030" evidence="1">
    <location>
        <begin position="25"/>
        <end position="89"/>
    </location>
</feature>
<evidence type="ECO:0000313" key="3">
    <source>
        <dbReference type="EMBL" id="CAF1627370.1"/>
    </source>
</evidence>
<dbReference type="EMBL" id="CAJNOR010008025">
    <property type="protein sequence ID" value="CAF1627370.1"/>
    <property type="molecule type" value="Genomic_DNA"/>
</dbReference>
<proteinExistence type="predicted"/>
<dbReference type="InterPro" id="IPR008929">
    <property type="entry name" value="Chondroitin_lyas"/>
</dbReference>
<gene>
    <name evidence="2" type="ORF">EDS130_LOCUS25299</name>
    <name evidence="3" type="ORF">XAT740_LOCUS51091</name>
</gene>
<dbReference type="AlphaFoldDB" id="A0A814WDD3"/>
<keyword evidence="4" id="KW-1185">Reference proteome</keyword>
<evidence type="ECO:0000256" key="1">
    <source>
        <dbReference type="SAM" id="SignalP"/>
    </source>
</evidence>
<dbReference type="EMBL" id="CAJNOJ010000148">
    <property type="protein sequence ID" value="CAF1199818.1"/>
    <property type="molecule type" value="Genomic_DNA"/>
</dbReference>
<comment type="caution">
    <text evidence="2">The sequence shown here is derived from an EMBL/GenBank/DDBJ whole genome shotgun (WGS) entry which is preliminary data.</text>
</comment>
<sequence>MPTLVLSILTFMLLKLAIRLKVTGNPAFANESISIMNVWSSTLHQLSGNADRFLLAGIHGYQLDNAAEIMRTYSRWTPEDFAILFTITF</sequence>
<keyword evidence="1" id="KW-0732">Signal</keyword>
<dbReference type="SUPFAM" id="SSF48230">
    <property type="entry name" value="Chondroitin AC/alginate lyase"/>
    <property type="match status" value="1"/>
</dbReference>
<reference evidence="2" key="1">
    <citation type="submission" date="2021-02" db="EMBL/GenBank/DDBJ databases">
        <authorList>
            <person name="Nowell W R."/>
        </authorList>
    </citation>
    <scope>NUCLEOTIDE SEQUENCE</scope>
</reference>
<dbReference type="Proteomes" id="UP000663828">
    <property type="component" value="Unassembled WGS sequence"/>
</dbReference>
<organism evidence="2 5">
    <name type="scientific">Adineta ricciae</name>
    <name type="common">Rotifer</name>
    <dbReference type="NCBI Taxonomy" id="249248"/>
    <lineage>
        <taxon>Eukaryota</taxon>
        <taxon>Metazoa</taxon>
        <taxon>Spiralia</taxon>
        <taxon>Gnathifera</taxon>
        <taxon>Rotifera</taxon>
        <taxon>Eurotatoria</taxon>
        <taxon>Bdelloidea</taxon>
        <taxon>Adinetida</taxon>
        <taxon>Adinetidae</taxon>
        <taxon>Adineta</taxon>
    </lineage>
</organism>
<name>A0A814WDD3_ADIRI</name>
<evidence type="ECO:0000313" key="5">
    <source>
        <dbReference type="Proteomes" id="UP000663852"/>
    </source>
</evidence>
<feature type="signal peptide" evidence="1">
    <location>
        <begin position="1"/>
        <end position="24"/>
    </location>
</feature>